<organism evidence="1">
    <name type="scientific">viral metagenome</name>
    <dbReference type="NCBI Taxonomy" id="1070528"/>
    <lineage>
        <taxon>unclassified sequences</taxon>
        <taxon>metagenomes</taxon>
        <taxon>organismal metagenomes</taxon>
    </lineage>
</organism>
<dbReference type="EMBL" id="MN738838">
    <property type="protein sequence ID" value="QHT38937.1"/>
    <property type="molecule type" value="Genomic_DNA"/>
</dbReference>
<dbReference type="AlphaFoldDB" id="A0A6C0FAQ3"/>
<protein>
    <submittedName>
        <fullName evidence="1">Uncharacterized protein</fullName>
    </submittedName>
</protein>
<reference evidence="1" key="1">
    <citation type="journal article" date="2020" name="Nature">
        <title>Giant virus diversity and host interactions through global metagenomics.</title>
        <authorList>
            <person name="Schulz F."/>
            <person name="Roux S."/>
            <person name="Paez-Espino D."/>
            <person name="Jungbluth S."/>
            <person name="Walsh D.A."/>
            <person name="Denef V.J."/>
            <person name="McMahon K.D."/>
            <person name="Konstantinidis K.T."/>
            <person name="Eloe-Fadrosh E.A."/>
            <person name="Kyrpides N.C."/>
            <person name="Woyke T."/>
        </authorList>
    </citation>
    <scope>NUCLEOTIDE SEQUENCE</scope>
    <source>
        <strain evidence="1">GVMAG-S-ERX556126-94</strain>
    </source>
</reference>
<name>A0A6C0FAQ3_9ZZZZ</name>
<accession>A0A6C0FAQ3</accession>
<sequence length="216" mass="25683">MSLLRQLFRQKIGKDYPEDLDDIFFHLLRKEKHPPVQLLEDISLLWFTPGVDHTSSGSMLECLGKESEINTIQEYIDHFEHSQKSRKWFKSLESDEYSLSAVDVINTIRELRDGNLDFHIEDESSIWSLDDGDIDKTTLVIYRDEFKLNERAKKRIEEFLDNGMYPYTYNKNNVNNDGGFIWLPAWEENIIGRLILKPEYDIEFTEDYWNGEQPEY</sequence>
<proteinExistence type="predicted"/>
<evidence type="ECO:0000313" key="1">
    <source>
        <dbReference type="EMBL" id="QHT38937.1"/>
    </source>
</evidence>